<keyword evidence="3" id="KW-1185">Reference proteome</keyword>
<dbReference type="EMBL" id="LWUJ01000012">
    <property type="protein sequence ID" value="OAL10053.1"/>
    <property type="molecule type" value="Genomic_DNA"/>
</dbReference>
<comment type="caution">
    <text evidence="2">The sequence shown here is derived from an EMBL/GenBank/DDBJ whole genome shotgun (WGS) entry which is preliminary data.</text>
</comment>
<gene>
    <name evidence="2" type="ORF">A6V39_04010</name>
</gene>
<dbReference type="RefSeq" id="WP_187150440.1">
    <property type="nucleotide sequence ID" value="NZ_LWUJ01000012.1"/>
</dbReference>
<reference evidence="3" key="1">
    <citation type="submission" date="2016-04" db="EMBL/GenBank/DDBJ databases">
        <authorList>
            <person name="Quiroz-Castaneda R.E."/>
            <person name="Martinez-Ocampo F."/>
        </authorList>
    </citation>
    <scope>NUCLEOTIDE SEQUENCE [LARGE SCALE GENOMIC DNA]</scope>
    <source>
        <strain evidence="3">INIFAP01</strain>
    </source>
</reference>
<dbReference type="AlphaFoldDB" id="A0A1A9QC69"/>
<sequence>MISLFSLAKVAVPSVTVGVVNLVVYLSLKIHTNKQINYRKYKIQKHFQTVKDKVIDNLIDSNEDLMKQRHGEIESYFRSMGNVNKLQGQKSEELFKKWKEIAPDGTRITLTDDKKSNFFQEVRYYCTLNKGSDDVKLLVEISKLCSNELVDEKAFELPENK</sequence>
<evidence type="ECO:0000313" key="2">
    <source>
        <dbReference type="EMBL" id="OAL10053.1"/>
    </source>
</evidence>
<evidence type="ECO:0000256" key="1">
    <source>
        <dbReference type="SAM" id="Phobius"/>
    </source>
</evidence>
<protein>
    <submittedName>
        <fullName evidence="2">Uncharacterized protein</fullName>
    </submittedName>
</protein>
<dbReference type="Proteomes" id="UP000077623">
    <property type="component" value="Unassembled WGS sequence"/>
</dbReference>
<keyword evidence="1" id="KW-1133">Transmembrane helix</keyword>
<keyword evidence="1" id="KW-0472">Membrane</keyword>
<name>A0A1A9QC69_9MOLU</name>
<organism evidence="2 3">
    <name type="scientific">Candidatus Mycoplasma haematobovis</name>
    <dbReference type="NCBI Taxonomy" id="432608"/>
    <lineage>
        <taxon>Bacteria</taxon>
        <taxon>Bacillati</taxon>
        <taxon>Mycoplasmatota</taxon>
        <taxon>Mollicutes</taxon>
        <taxon>Mycoplasmataceae</taxon>
        <taxon>Mycoplasma</taxon>
    </lineage>
</organism>
<feature type="transmembrane region" description="Helical" evidence="1">
    <location>
        <begin position="6"/>
        <end position="28"/>
    </location>
</feature>
<proteinExistence type="predicted"/>
<evidence type="ECO:0000313" key="3">
    <source>
        <dbReference type="Proteomes" id="UP000077623"/>
    </source>
</evidence>
<accession>A0A1A9QC69</accession>
<keyword evidence="1" id="KW-0812">Transmembrane</keyword>